<feature type="binding site" evidence="8">
    <location>
        <begin position="75"/>
        <end position="76"/>
    </location>
    <ligand>
        <name>substrate</name>
    </ligand>
</feature>
<evidence type="ECO:0000256" key="1">
    <source>
        <dbReference type="ARBA" id="ARBA00001602"/>
    </source>
</evidence>
<comment type="caution">
    <text evidence="9">The sequence shown here is derived from an EMBL/GenBank/DDBJ whole genome shotgun (WGS) entry which is preliminary data.</text>
</comment>
<dbReference type="NCBIfam" id="NF002035">
    <property type="entry name" value="PRK00865.1-3"/>
    <property type="match status" value="1"/>
</dbReference>
<dbReference type="FunFam" id="3.40.50.1860:FF:000002">
    <property type="entry name" value="Glutamate racemase"/>
    <property type="match status" value="1"/>
</dbReference>
<evidence type="ECO:0000256" key="3">
    <source>
        <dbReference type="ARBA" id="ARBA00022960"/>
    </source>
</evidence>
<evidence type="ECO:0000313" key="10">
    <source>
        <dbReference type="Proteomes" id="UP000251002"/>
    </source>
</evidence>
<dbReference type="EMBL" id="QLZR01000008">
    <property type="protein sequence ID" value="RAZ74147.1"/>
    <property type="molecule type" value="Genomic_DNA"/>
</dbReference>
<dbReference type="UniPathway" id="UPA00219"/>
<evidence type="ECO:0000256" key="5">
    <source>
        <dbReference type="ARBA" id="ARBA00023235"/>
    </source>
</evidence>
<comment type="pathway">
    <text evidence="8">Cell wall biogenesis; peptidoglycan biosynthesis.</text>
</comment>
<keyword evidence="3 8" id="KW-0133">Cell shape</keyword>
<evidence type="ECO:0000256" key="8">
    <source>
        <dbReference type="HAMAP-Rule" id="MF_00258"/>
    </source>
</evidence>
<feature type="active site" description="Proton donor/acceptor" evidence="8">
    <location>
        <position position="74"/>
    </location>
</feature>
<keyword evidence="5 8" id="KW-0413">Isomerase</keyword>
<dbReference type="InterPro" id="IPR018187">
    <property type="entry name" value="Asp/Glu_racemase_AS_1"/>
</dbReference>
<reference evidence="9 10" key="1">
    <citation type="submission" date="2018-06" db="EMBL/GenBank/DDBJ databases">
        <title>The draft genome sequences of strains SCU63 and S1.</title>
        <authorList>
            <person name="Gan L."/>
        </authorList>
    </citation>
    <scope>NUCLEOTIDE SEQUENCE [LARGE SCALE GENOMIC DNA]</scope>
    <source>
        <strain evidence="9 10">SCU63</strain>
    </source>
</reference>
<evidence type="ECO:0000256" key="2">
    <source>
        <dbReference type="ARBA" id="ARBA00013090"/>
    </source>
</evidence>
<dbReference type="InterPro" id="IPR004391">
    <property type="entry name" value="Glu_race"/>
</dbReference>
<evidence type="ECO:0000256" key="7">
    <source>
        <dbReference type="ARBA" id="ARBA00070053"/>
    </source>
</evidence>
<dbReference type="SUPFAM" id="SSF53681">
    <property type="entry name" value="Aspartate/glutamate racemase"/>
    <property type="match status" value="2"/>
</dbReference>
<dbReference type="AlphaFoldDB" id="A0A365KLY1"/>
<dbReference type="HAMAP" id="MF_00258">
    <property type="entry name" value="Glu_racemase"/>
    <property type="match status" value="1"/>
</dbReference>
<dbReference type="NCBIfam" id="TIGR00067">
    <property type="entry name" value="glut_race"/>
    <property type="match status" value="1"/>
</dbReference>
<dbReference type="GO" id="GO:0071555">
    <property type="term" value="P:cell wall organization"/>
    <property type="evidence" value="ECO:0007669"/>
    <property type="project" value="UniProtKB-KW"/>
</dbReference>
<organism evidence="9 10">
    <name type="scientific">Planococcus halotolerans</name>
    <dbReference type="NCBI Taxonomy" id="2233542"/>
    <lineage>
        <taxon>Bacteria</taxon>
        <taxon>Bacillati</taxon>
        <taxon>Bacillota</taxon>
        <taxon>Bacilli</taxon>
        <taxon>Bacillales</taxon>
        <taxon>Caryophanaceae</taxon>
        <taxon>Planococcus</taxon>
    </lineage>
</organism>
<keyword evidence="6 8" id="KW-0961">Cell wall biogenesis/degradation</keyword>
<comment type="similarity">
    <text evidence="8">Belongs to the aspartate/glutamate racemases family.</text>
</comment>
<feature type="binding site" evidence="8">
    <location>
        <begin position="186"/>
        <end position="187"/>
    </location>
    <ligand>
        <name>substrate</name>
    </ligand>
</feature>
<dbReference type="GO" id="GO:0009252">
    <property type="term" value="P:peptidoglycan biosynthetic process"/>
    <property type="evidence" value="ECO:0007669"/>
    <property type="project" value="UniProtKB-UniRule"/>
</dbReference>
<feature type="binding site" evidence="8">
    <location>
        <begin position="11"/>
        <end position="12"/>
    </location>
    <ligand>
        <name>substrate</name>
    </ligand>
</feature>
<evidence type="ECO:0000256" key="6">
    <source>
        <dbReference type="ARBA" id="ARBA00023316"/>
    </source>
</evidence>
<dbReference type="Pfam" id="PF01177">
    <property type="entry name" value="Asp_Glu_race"/>
    <property type="match status" value="1"/>
</dbReference>
<dbReference type="EC" id="5.1.1.3" evidence="2 8"/>
<dbReference type="InterPro" id="IPR015942">
    <property type="entry name" value="Asp/Glu/hydantoin_racemase"/>
</dbReference>
<comment type="catalytic activity">
    <reaction evidence="1 8">
        <text>L-glutamate = D-glutamate</text>
        <dbReference type="Rhea" id="RHEA:12813"/>
        <dbReference type="ChEBI" id="CHEBI:29985"/>
        <dbReference type="ChEBI" id="CHEBI:29986"/>
        <dbReference type="EC" id="5.1.1.3"/>
    </reaction>
</comment>
<gene>
    <name evidence="8" type="primary">murI</name>
    <name evidence="9" type="ORF">DP120_16330</name>
</gene>
<name>A0A365KLY1_9BACL</name>
<dbReference type="InterPro" id="IPR001920">
    <property type="entry name" value="Asp/Glu_race"/>
</dbReference>
<dbReference type="PANTHER" id="PTHR21198">
    <property type="entry name" value="GLUTAMATE RACEMASE"/>
    <property type="match status" value="1"/>
</dbReference>
<dbReference type="Proteomes" id="UP000251002">
    <property type="component" value="Unassembled WGS sequence"/>
</dbReference>
<keyword evidence="10" id="KW-1185">Reference proteome</keyword>
<feature type="active site" description="Proton donor/acceptor" evidence="8">
    <location>
        <position position="185"/>
    </location>
</feature>
<dbReference type="Gene3D" id="3.40.50.1860">
    <property type="match status" value="2"/>
</dbReference>
<proteinExistence type="inferred from homology"/>
<dbReference type="RefSeq" id="WP_112224706.1">
    <property type="nucleotide sequence ID" value="NZ_CP047673.1"/>
</dbReference>
<dbReference type="GO" id="GO:0042802">
    <property type="term" value="F:identical protein binding"/>
    <property type="evidence" value="ECO:0007669"/>
    <property type="project" value="UniProtKB-ARBA"/>
</dbReference>
<comment type="function">
    <text evidence="8">Provides the (R)-glutamate required for cell wall biosynthesis.</text>
</comment>
<protein>
    <recommendedName>
        <fullName evidence="7 8">Glutamate racemase</fullName>
        <ecNumber evidence="2 8">5.1.1.3</ecNumber>
    </recommendedName>
</protein>
<keyword evidence="4 8" id="KW-0573">Peptidoglycan synthesis</keyword>
<dbReference type="PROSITE" id="PS00923">
    <property type="entry name" value="ASP_GLU_RACEMASE_1"/>
    <property type="match status" value="1"/>
</dbReference>
<sequence>MQANAPIGVIDSGVGGLTVAKEIMRLLPHEKVLYIGDNARCPYGPRPQAEVRKYTWQMASALVDKNIKLLVIACNTATAATLDSLQKKLSIPVIGVIFPGARAAMKVSVTKEIAVLGTLGTVKSGAYENALKSLMSSCHIVQLACPKFVPLVESDEYEGEFARKMVWETLGQLERKHFDTAILGCTHYPLLQEFIQEKFGPSVAVLSSASETAKDVENHLRFQNMLAPAKRLPVHQFYTSGSTSIFETIIKKWLEIEKPIIHSIKFPQT</sequence>
<dbReference type="GO" id="GO:0008360">
    <property type="term" value="P:regulation of cell shape"/>
    <property type="evidence" value="ECO:0007669"/>
    <property type="project" value="UniProtKB-KW"/>
</dbReference>
<dbReference type="PANTHER" id="PTHR21198:SF2">
    <property type="entry name" value="GLUTAMATE RACEMASE"/>
    <property type="match status" value="1"/>
</dbReference>
<evidence type="ECO:0000256" key="4">
    <source>
        <dbReference type="ARBA" id="ARBA00022984"/>
    </source>
</evidence>
<accession>A0A365KLY1</accession>
<feature type="binding site" evidence="8">
    <location>
        <begin position="43"/>
        <end position="44"/>
    </location>
    <ligand>
        <name>substrate</name>
    </ligand>
</feature>
<dbReference type="GO" id="GO:0008881">
    <property type="term" value="F:glutamate racemase activity"/>
    <property type="evidence" value="ECO:0007669"/>
    <property type="project" value="UniProtKB-UniRule"/>
</dbReference>
<evidence type="ECO:0000313" key="9">
    <source>
        <dbReference type="EMBL" id="RAZ74147.1"/>
    </source>
</evidence>